<evidence type="ECO:0000259" key="1">
    <source>
        <dbReference type="SMART" id="SM00507"/>
    </source>
</evidence>
<dbReference type="PANTHER" id="PTHR33877">
    <property type="entry name" value="SLL1193 PROTEIN"/>
    <property type="match status" value="1"/>
</dbReference>
<dbReference type="EMBL" id="DSPX01000153">
    <property type="protein sequence ID" value="HGG01952.1"/>
    <property type="molecule type" value="Genomic_DNA"/>
</dbReference>
<keyword evidence="2" id="KW-0540">Nuclease</keyword>
<keyword evidence="2" id="KW-0378">Hydrolase</keyword>
<dbReference type="InterPro" id="IPR029471">
    <property type="entry name" value="HNH_5"/>
</dbReference>
<proteinExistence type="predicted"/>
<feature type="domain" description="HNH nuclease" evidence="1">
    <location>
        <begin position="83"/>
        <end position="133"/>
    </location>
</feature>
<dbReference type="SMART" id="SM00507">
    <property type="entry name" value="HNHc"/>
    <property type="match status" value="1"/>
</dbReference>
<dbReference type="Pfam" id="PF14279">
    <property type="entry name" value="HNH_5"/>
    <property type="match status" value="1"/>
</dbReference>
<dbReference type="PANTHER" id="PTHR33877:SF2">
    <property type="entry name" value="OS07G0170200 PROTEIN"/>
    <property type="match status" value="1"/>
</dbReference>
<comment type="caution">
    <text evidence="2">The sequence shown here is derived from an EMBL/GenBank/DDBJ whole genome shotgun (WGS) entry which is preliminary data.</text>
</comment>
<protein>
    <submittedName>
        <fullName evidence="2">HNH endonuclease</fullName>
    </submittedName>
</protein>
<dbReference type="InterPro" id="IPR003615">
    <property type="entry name" value="HNH_nuc"/>
</dbReference>
<dbReference type="InterPro" id="IPR052892">
    <property type="entry name" value="NA-targeting_endonuclease"/>
</dbReference>
<dbReference type="CDD" id="cd00085">
    <property type="entry name" value="HNHc"/>
    <property type="match status" value="1"/>
</dbReference>
<name>A0A7C3VI21_9CYAN</name>
<gene>
    <name evidence="2" type="ORF">ENR15_15225</name>
</gene>
<accession>A0A7C3VI21</accession>
<organism evidence="2">
    <name type="scientific">Planktothricoides sp. SpSt-374</name>
    <dbReference type="NCBI Taxonomy" id="2282167"/>
    <lineage>
        <taxon>Bacteria</taxon>
        <taxon>Bacillati</taxon>
        <taxon>Cyanobacteriota</taxon>
        <taxon>Cyanophyceae</taxon>
        <taxon>Oscillatoriophycideae</taxon>
        <taxon>Oscillatoriales</taxon>
        <taxon>Oscillatoriaceae</taxon>
        <taxon>Planktothricoides</taxon>
    </lineage>
</organism>
<evidence type="ECO:0000313" key="2">
    <source>
        <dbReference type="EMBL" id="HGG01952.1"/>
    </source>
</evidence>
<dbReference type="AlphaFoldDB" id="A0A7C3VI21"/>
<sequence>MTTVTEILGRSVVVFSQNYLPIGRIDMKRAVVLLVTGKAEPLELEEIGGVFSQVRSASQVLLVPEHIRLKITGTERIWKVPPVNRREVLRRDRHKCQYCGTTKNLTLDHVMPKSRGGTHTWDNVVAACSSCNCRKGDRTPLEAGMLLHSHPRAPIHPAVAFAEQFWRMKVAAGVPACSGG</sequence>
<dbReference type="Gene3D" id="1.10.30.50">
    <property type="match status" value="1"/>
</dbReference>
<dbReference type="GO" id="GO:0004519">
    <property type="term" value="F:endonuclease activity"/>
    <property type="evidence" value="ECO:0007669"/>
    <property type="project" value="UniProtKB-KW"/>
</dbReference>
<keyword evidence="2" id="KW-0255">Endonuclease</keyword>
<reference evidence="2" key="1">
    <citation type="journal article" date="2020" name="mSystems">
        <title>Genome- and Community-Level Interaction Insights into Carbon Utilization and Element Cycling Functions of Hydrothermarchaeota in Hydrothermal Sediment.</title>
        <authorList>
            <person name="Zhou Z."/>
            <person name="Liu Y."/>
            <person name="Xu W."/>
            <person name="Pan J."/>
            <person name="Luo Z.H."/>
            <person name="Li M."/>
        </authorList>
    </citation>
    <scope>NUCLEOTIDE SEQUENCE [LARGE SCALE GENOMIC DNA]</scope>
    <source>
        <strain evidence="2">SpSt-374</strain>
    </source>
</reference>